<dbReference type="PANTHER" id="PTHR36573">
    <property type="entry name" value="INTERMEMBRANE PHOSPHOLIPID TRANSPORT SYSTEM BINDING PROTEIN MLAC"/>
    <property type="match status" value="1"/>
</dbReference>
<sequence length="205" mass="23907">MNKSAKKNLIRFFVICLLLFLFTEKSFSLEPKEFVQITVDKASLILSKVVDSKEKKILKLKDIAKETVDINGLGFYTLGVHRKNLTIEQKKIYSNLFEEYFLKTFASRLAEYTDPKINVQSQKKLNKNYTMVSSVLIETDQRPEIKINWRIYTKNPDKLLIRDLIIEGLSLARTQKEEFSSIIQSNDGDINVLFSNLRQFINKKD</sequence>
<dbReference type="EMBL" id="UINC01054381">
    <property type="protein sequence ID" value="SVB72018.1"/>
    <property type="molecule type" value="Genomic_DNA"/>
</dbReference>
<dbReference type="Gene3D" id="3.10.450.710">
    <property type="entry name" value="Tgt2/MlaC"/>
    <property type="match status" value="1"/>
</dbReference>
<dbReference type="InterPro" id="IPR042245">
    <property type="entry name" value="Tgt2/MlaC_sf"/>
</dbReference>
<accession>A0A382G9V2</accession>
<reference evidence="1" key="1">
    <citation type="submission" date="2018-05" db="EMBL/GenBank/DDBJ databases">
        <authorList>
            <person name="Lanie J.A."/>
            <person name="Ng W.-L."/>
            <person name="Kazmierczak K.M."/>
            <person name="Andrzejewski T.M."/>
            <person name="Davidsen T.M."/>
            <person name="Wayne K.J."/>
            <person name="Tettelin H."/>
            <person name="Glass J.I."/>
            <person name="Rusch D."/>
            <person name="Podicherti R."/>
            <person name="Tsui H.-C.T."/>
            <person name="Winkler M.E."/>
        </authorList>
    </citation>
    <scope>NUCLEOTIDE SEQUENCE</scope>
</reference>
<evidence type="ECO:0000313" key="1">
    <source>
        <dbReference type="EMBL" id="SVB72018.1"/>
    </source>
</evidence>
<dbReference type="Pfam" id="PF05494">
    <property type="entry name" value="MlaC"/>
    <property type="match status" value="1"/>
</dbReference>
<organism evidence="1">
    <name type="scientific">marine metagenome</name>
    <dbReference type="NCBI Taxonomy" id="408172"/>
    <lineage>
        <taxon>unclassified sequences</taxon>
        <taxon>metagenomes</taxon>
        <taxon>ecological metagenomes</taxon>
    </lineage>
</organism>
<dbReference type="PANTHER" id="PTHR36573:SF1">
    <property type="entry name" value="INTERMEMBRANE PHOSPHOLIPID TRANSPORT SYSTEM BINDING PROTEIN MLAC"/>
    <property type="match status" value="1"/>
</dbReference>
<name>A0A382G9V2_9ZZZZ</name>
<protein>
    <recommendedName>
        <fullName evidence="2">Toluene tolerance protein</fullName>
    </recommendedName>
</protein>
<dbReference type="AlphaFoldDB" id="A0A382G9V2"/>
<dbReference type="InterPro" id="IPR008869">
    <property type="entry name" value="MlaC/ttg2D"/>
</dbReference>
<gene>
    <name evidence="1" type="ORF">METZ01_LOCUS224872</name>
</gene>
<proteinExistence type="predicted"/>
<evidence type="ECO:0008006" key="2">
    <source>
        <dbReference type="Google" id="ProtNLM"/>
    </source>
</evidence>